<dbReference type="AlphaFoldDB" id="A0A1W1YJG3"/>
<dbReference type="InterPro" id="IPR002136">
    <property type="entry name" value="Ribosomal_uL4"/>
</dbReference>
<dbReference type="Proteomes" id="UP000192418">
    <property type="component" value="Unassembled WGS sequence"/>
</dbReference>
<comment type="function">
    <text evidence="5">One of the primary rRNA binding proteins, this protein initially binds near the 5'-end of the 23S rRNA. It is important during the early stages of 50S assembly. It makes multiple contacts with different domains of the 23S rRNA in the assembled 50S subunit and ribosome.</text>
</comment>
<dbReference type="EMBL" id="FWXY01000001">
    <property type="protein sequence ID" value="SMC35921.1"/>
    <property type="molecule type" value="Genomic_DNA"/>
</dbReference>
<evidence type="ECO:0000313" key="7">
    <source>
        <dbReference type="Proteomes" id="UP000192418"/>
    </source>
</evidence>
<evidence type="ECO:0000256" key="2">
    <source>
        <dbReference type="ARBA" id="ARBA00022980"/>
    </source>
</evidence>
<dbReference type="GO" id="GO:0019843">
    <property type="term" value="F:rRNA binding"/>
    <property type="evidence" value="ECO:0007669"/>
    <property type="project" value="UniProtKB-UniRule"/>
</dbReference>
<dbReference type="GO" id="GO:0003735">
    <property type="term" value="F:structural constituent of ribosome"/>
    <property type="evidence" value="ECO:0007669"/>
    <property type="project" value="InterPro"/>
</dbReference>
<dbReference type="SUPFAM" id="SSF52166">
    <property type="entry name" value="Ribosomal protein L4"/>
    <property type="match status" value="1"/>
</dbReference>
<protein>
    <recommendedName>
        <fullName evidence="4 5">Large ribosomal subunit protein uL4</fullName>
    </recommendedName>
</protein>
<evidence type="ECO:0000256" key="1">
    <source>
        <dbReference type="ARBA" id="ARBA00010528"/>
    </source>
</evidence>
<proteinExistence type="inferred from homology"/>
<dbReference type="GO" id="GO:0005840">
    <property type="term" value="C:ribosome"/>
    <property type="evidence" value="ECO:0007669"/>
    <property type="project" value="UniProtKB-KW"/>
</dbReference>
<dbReference type="PANTHER" id="PTHR10746:SF6">
    <property type="entry name" value="LARGE RIBOSOMAL SUBUNIT PROTEIN UL4M"/>
    <property type="match status" value="1"/>
</dbReference>
<evidence type="ECO:0000256" key="5">
    <source>
        <dbReference type="HAMAP-Rule" id="MF_01328"/>
    </source>
</evidence>
<sequence length="206" mass="22398">MAAVDVLNRSGEKVSEAQLPDTIFSIPVKKSVLHDVVRMQLASRRRGTAVVKGRSDIAGSTKKLYRQKGTGNARSGSIKSPLRRGGGVIFGPTQRSYAYNLPKKVRALALKMALSSKLATDSLRVIDGFGLEEIKTKAFVDVTRALGLKKVLVVTSDDDRNLFLSSRNVPGVKVIKTEGLNVYDILKYDKLLLVESSIQGIEGRLG</sequence>
<evidence type="ECO:0000256" key="3">
    <source>
        <dbReference type="ARBA" id="ARBA00023274"/>
    </source>
</evidence>
<dbReference type="HAMAP" id="MF_01328_B">
    <property type="entry name" value="Ribosomal_uL4_B"/>
    <property type="match status" value="1"/>
</dbReference>
<organism evidence="6 7">
    <name type="scientific">Desulfocicer vacuolatum DSM 3385</name>
    <dbReference type="NCBI Taxonomy" id="1121400"/>
    <lineage>
        <taxon>Bacteria</taxon>
        <taxon>Pseudomonadati</taxon>
        <taxon>Thermodesulfobacteriota</taxon>
        <taxon>Desulfobacteria</taxon>
        <taxon>Desulfobacterales</taxon>
        <taxon>Desulfobacteraceae</taxon>
        <taxon>Desulfocicer</taxon>
    </lineage>
</organism>
<name>A0A1W1YJG3_9BACT</name>
<dbReference type="InterPro" id="IPR013005">
    <property type="entry name" value="Ribosomal_uL4-like"/>
</dbReference>
<dbReference type="OrthoDB" id="9803201at2"/>
<keyword evidence="3 5" id="KW-0687">Ribonucleoprotein</keyword>
<keyword evidence="2 5" id="KW-0689">Ribosomal protein</keyword>
<keyword evidence="5" id="KW-0699">rRNA-binding</keyword>
<dbReference type="GO" id="GO:0006412">
    <property type="term" value="P:translation"/>
    <property type="evidence" value="ECO:0007669"/>
    <property type="project" value="UniProtKB-UniRule"/>
</dbReference>
<dbReference type="Pfam" id="PF00573">
    <property type="entry name" value="Ribosomal_L4"/>
    <property type="match status" value="1"/>
</dbReference>
<comment type="function">
    <text evidence="5">Forms part of the polypeptide exit tunnel.</text>
</comment>
<evidence type="ECO:0000313" key="6">
    <source>
        <dbReference type="EMBL" id="SMC35921.1"/>
    </source>
</evidence>
<accession>A0A1W1YJG3</accession>
<dbReference type="PANTHER" id="PTHR10746">
    <property type="entry name" value="50S RIBOSOMAL PROTEIN L4"/>
    <property type="match status" value="1"/>
</dbReference>
<dbReference type="GO" id="GO:1990904">
    <property type="term" value="C:ribonucleoprotein complex"/>
    <property type="evidence" value="ECO:0007669"/>
    <property type="project" value="UniProtKB-KW"/>
</dbReference>
<comment type="subunit">
    <text evidence="5">Part of the 50S ribosomal subunit.</text>
</comment>
<comment type="similarity">
    <text evidence="1 5">Belongs to the universal ribosomal protein uL4 family.</text>
</comment>
<dbReference type="Gene3D" id="3.40.1370.10">
    <property type="match status" value="1"/>
</dbReference>
<dbReference type="InterPro" id="IPR023574">
    <property type="entry name" value="Ribosomal_uL4_dom_sf"/>
</dbReference>
<gene>
    <name evidence="5" type="primary">rplD</name>
    <name evidence="6" type="ORF">SAMN02746065_10162</name>
</gene>
<reference evidence="6 7" key="1">
    <citation type="submission" date="2017-04" db="EMBL/GenBank/DDBJ databases">
        <authorList>
            <person name="Afonso C.L."/>
            <person name="Miller P.J."/>
            <person name="Scott M.A."/>
            <person name="Spackman E."/>
            <person name="Goraichik I."/>
            <person name="Dimitrov K.M."/>
            <person name="Suarez D.L."/>
            <person name="Swayne D.E."/>
        </authorList>
    </citation>
    <scope>NUCLEOTIDE SEQUENCE [LARGE SCALE GENOMIC DNA]</scope>
    <source>
        <strain evidence="6 7">DSM 3385</strain>
    </source>
</reference>
<keyword evidence="5" id="KW-0694">RNA-binding</keyword>
<dbReference type="NCBIfam" id="TIGR03953">
    <property type="entry name" value="rplD_bact"/>
    <property type="match status" value="1"/>
</dbReference>
<dbReference type="STRING" id="1121400.SAMN02746065_10162"/>
<dbReference type="RefSeq" id="WP_084066391.1">
    <property type="nucleotide sequence ID" value="NZ_FWXY01000001.1"/>
</dbReference>
<keyword evidence="7" id="KW-1185">Reference proteome</keyword>
<evidence type="ECO:0000256" key="4">
    <source>
        <dbReference type="ARBA" id="ARBA00035244"/>
    </source>
</evidence>